<proteinExistence type="predicted"/>
<dbReference type="InterPro" id="IPR001387">
    <property type="entry name" value="Cro/C1-type_HTH"/>
</dbReference>
<gene>
    <name evidence="1" type="ORF">DOFOFD_01450</name>
</gene>
<accession>A0ABU7TYU2</accession>
<dbReference type="EMBL" id="JAWJZY010000001">
    <property type="protein sequence ID" value="MEE8657679.1"/>
    <property type="molecule type" value="Genomic_DNA"/>
</dbReference>
<keyword evidence="2" id="KW-1185">Reference proteome</keyword>
<evidence type="ECO:0000313" key="2">
    <source>
        <dbReference type="Proteomes" id="UP001312908"/>
    </source>
</evidence>
<dbReference type="RefSeq" id="WP_394818690.1">
    <property type="nucleotide sequence ID" value="NZ_JAWJZY010000001.1"/>
</dbReference>
<name>A0ABU7TYU2_9PROT</name>
<protein>
    <submittedName>
        <fullName evidence="1">Transcriptional regulator</fullName>
    </submittedName>
</protein>
<dbReference type="Proteomes" id="UP001312908">
    <property type="component" value="Unassembled WGS sequence"/>
</dbReference>
<dbReference type="SUPFAM" id="SSF47413">
    <property type="entry name" value="lambda repressor-like DNA-binding domains"/>
    <property type="match status" value="1"/>
</dbReference>
<dbReference type="Gene3D" id="1.10.260.40">
    <property type="entry name" value="lambda repressor-like DNA-binding domains"/>
    <property type="match status" value="1"/>
</dbReference>
<sequence>MITRDHLQETGEALFGPRWQSELASALGVNVRTVQRWISGKNPLPDWLAKDLAELVTEHRDRLDEIAGRIAT</sequence>
<organism evidence="1 2">
    <name type="scientific">Sorlinia euscelidii</name>
    <dbReference type="NCBI Taxonomy" id="3081148"/>
    <lineage>
        <taxon>Bacteria</taxon>
        <taxon>Pseudomonadati</taxon>
        <taxon>Pseudomonadota</taxon>
        <taxon>Alphaproteobacteria</taxon>
        <taxon>Acetobacterales</taxon>
        <taxon>Acetobacteraceae</taxon>
        <taxon>Sorlinia</taxon>
    </lineage>
</organism>
<dbReference type="CDD" id="cd00093">
    <property type="entry name" value="HTH_XRE"/>
    <property type="match status" value="1"/>
</dbReference>
<reference evidence="1 2" key="1">
    <citation type="submission" date="2023-10" db="EMBL/GenBank/DDBJ databases">
        <title>Sorlinia euscelidii gen. nov., sp. nov., an acetic acid bacteria isolated from the gut of Euscelidius variegatus emitter.</title>
        <authorList>
            <person name="Michoud G."/>
            <person name="Marasco R."/>
            <person name="Seferji K."/>
            <person name="Gonella E."/>
            <person name="Garuglieri E."/>
            <person name="Alma A."/>
            <person name="Mapelli F."/>
            <person name="Borin S."/>
            <person name="Daffonchio D."/>
            <person name="Crotti E."/>
        </authorList>
    </citation>
    <scope>NUCLEOTIDE SEQUENCE [LARGE SCALE GENOMIC DNA]</scope>
    <source>
        <strain evidence="1 2">EV16P</strain>
    </source>
</reference>
<dbReference type="InterPro" id="IPR010982">
    <property type="entry name" value="Lambda_DNA-bd_dom_sf"/>
</dbReference>
<comment type="caution">
    <text evidence="1">The sequence shown here is derived from an EMBL/GenBank/DDBJ whole genome shotgun (WGS) entry which is preliminary data.</text>
</comment>
<evidence type="ECO:0000313" key="1">
    <source>
        <dbReference type="EMBL" id="MEE8657679.1"/>
    </source>
</evidence>